<evidence type="ECO:0000256" key="12">
    <source>
        <dbReference type="HAMAP-Rule" id="MF_00983"/>
    </source>
</evidence>
<dbReference type="PROSITE" id="PS51194">
    <property type="entry name" value="HELICASE_CTER"/>
    <property type="match status" value="1"/>
</dbReference>
<protein>
    <recommendedName>
        <fullName evidence="12">Replication restart protein PriA</fullName>
    </recommendedName>
    <alternativeName>
        <fullName evidence="12">ATP-dependent DNA helicase PriA</fullName>
        <ecNumber evidence="12">5.6.2.4</ecNumber>
    </alternativeName>
    <alternativeName>
        <fullName evidence="12">DNA 3'-5' helicase PriA</fullName>
    </alternativeName>
</protein>
<evidence type="ECO:0000256" key="7">
    <source>
        <dbReference type="ARBA" id="ARBA00022833"/>
    </source>
</evidence>
<dbReference type="PANTHER" id="PTHR30580:SF0">
    <property type="entry name" value="PRIMOSOMAL PROTEIN N"/>
    <property type="match status" value="1"/>
</dbReference>
<dbReference type="NCBIfam" id="TIGR00595">
    <property type="entry name" value="priA"/>
    <property type="match status" value="1"/>
</dbReference>
<evidence type="ECO:0000256" key="5">
    <source>
        <dbReference type="ARBA" id="ARBA00022801"/>
    </source>
</evidence>
<dbReference type="EMBL" id="JANKAS010000002">
    <property type="protein sequence ID" value="MCR1898174.1"/>
    <property type="molecule type" value="Genomic_DNA"/>
</dbReference>
<dbReference type="GO" id="GO:0003677">
    <property type="term" value="F:DNA binding"/>
    <property type="evidence" value="ECO:0007669"/>
    <property type="project" value="UniProtKB-UniRule"/>
</dbReference>
<dbReference type="GO" id="GO:0006270">
    <property type="term" value="P:DNA replication initiation"/>
    <property type="evidence" value="ECO:0007669"/>
    <property type="project" value="TreeGrafter"/>
</dbReference>
<dbReference type="Gene3D" id="3.40.1440.60">
    <property type="entry name" value="PriA, 3(prime) DNA-binding domain"/>
    <property type="match status" value="1"/>
</dbReference>
<dbReference type="GO" id="GO:0006310">
    <property type="term" value="P:DNA recombination"/>
    <property type="evidence" value="ECO:0007669"/>
    <property type="project" value="InterPro"/>
</dbReference>
<comment type="cofactor">
    <cofactor evidence="12">
        <name>Zn(2+)</name>
        <dbReference type="ChEBI" id="CHEBI:29105"/>
    </cofactor>
    <text evidence="12">Binds 2 zinc ions per subunit.</text>
</comment>
<evidence type="ECO:0000256" key="8">
    <source>
        <dbReference type="ARBA" id="ARBA00022840"/>
    </source>
</evidence>
<gene>
    <name evidence="12 15" type="primary">priA</name>
    <name evidence="15" type="ORF">NSA47_04120</name>
</gene>
<keyword evidence="10 12" id="KW-0413">Isomerase</keyword>
<dbReference type="GO" id="GO:0005524">
    <property type="term" value="F:ATP binding"/>
    <property type="evidence" value="ECO:0007669"/>
    <property type="project" value="UniProtKB-UniRule"/>
</dbReference>
<dbReference type="RefSeq" id="WP_257529631.1">
    <property type="nucleotide sequence ID" value="NZ_JANKAS010000002.1"/>
</dbReference>
<sequence length="822" mass="95398">MISQYAQVIINQPSIHIDQYFDYKIPTALLGEIQEGQRVIVPFGRGDRTVDAFVVGIKDHCDIEDNKIKEIIQIIEEAPTLTANQLKLAKWIRDYYICLHIEALQVMIPGGMNIVKKERVFLNLARITEKCIGKNNTLESKVVQYIQEQNRPMDLDTIYRTFPGQENKRRIKKMVRENYLDVQEKFYMGIREKEEKYIMLSGKYKSQEDYLKEIKNTAHKQREIIMHLDHFPYKLRDIKNKLNISNSSIESLLKKELISITSKMVFRNPYHNRNFQNPRKTLTGEQKNIIEQFEYLIKKPSQKMLIHGVTGSGKTEIYLNMIEKMLKMGKQSILLVPEISLTPQMVERVIGRFGEQVSVLHSHLSHGEKYDQWKRIKAGKTNIVVGARSAIFAPLKSLGLIIIDEEHETSYKSSNRPRYHAKEVAEKLCEIVDCHLVLGSATPSIESYHSTENREYHLLSLKNRIDHIPMPDITLVDMRNELKEGNYSILSKELRRAIEQNLQEKHQSILFLNRRGYSTFVSCRKCGYVEKCPKCDVSLTYHQNNHRLLCHYCGYTKPTPKICPCCKSRKIRFFGTGTQKVETIIKKEFPQARILRMDVDTTRKKGSHDQIINAFKNQEADILIGTQMISKGLDFPRVTLVGVIIADTSLNLPDFRAAERTFQLTTQVAGRAGRSVLSGQVIVQTYEPSHYSLIHAQQHDYDNFYKEEINLRREMQYPPFKKLINIVFTGEDEESLIRKINTFYLQLTDYLREAGKGHLINDIFKPVPCSISKIKNKYRWHLIIKTNDLLLFSHILKKGYPKGVEESNNLNIAIDINPMSII</sequence>
<dbReference type="GO" id="GO:0016787">
    <property type="term" value="F:hydrolase activity"/>
    <property type="evidence" value="ECO:0007669"/>
    <property type="project" value="UniProtKB-KW"/>
</dbReference>
<feature type="domain" description="Helicase ATP-binding" evidence="13">
    <location>
        <begin position="295"/>
        <end position="461"/>
    </location>
</feature>
<comment type="function">
    <text evidence="12">Initiates the restart of stalled replication forks, which reloads the replicative helicase on sites other than the origin of replication. Recognizes and binds to abandoned replication forks and remodels them to uncover a helicase loading site. Promotes assembly of the primosome at these replication forks.</text>
</comment>
<feature type="binding site" evidence="12">
    <location>
        <position position="532"/>
    </location>
    <ligand>
        <name>Zn(2+)</name>
        <dbReference type="ChEBI" id="CHEBI:29105"/>
        <label>2</label>
    </ligand>
</feature>
<accession>A0AAE3HFN6</accession>
<keyword evidence="7 12" id="KW-0862">Zinc</keyword>
<reference evidence="15" key="1">
    <citation type="submission" date="2022-07" db="EMBL/GenBank/DDBJ databases">
        <title>Enhanced cultured diversity of the mouse gut microbiota enables custom-made synthetic communities.</title>
        <authorList>
            <person name="Afrizal A."/>
        </authorList>
    </citation>
    <scope>NUCLEOTIDE SEQUENCE</scope>
    <source>
        <strain evidence="15">DSM 28593</strain>
    </source>
</reference>
<dbReference type="AlphaFoldDB" id="A0AAE3HFN6"/>
<dbReference type="PROSITE" id="PS51192">
    <property type="entry name" value="HELICASE_ATP_BIND_1"/>
    <property type="match status" value="1"/>
</dbReference>
<feature type="binding site" evidence="12">
    <location>
        <position position="526"/>
    </location>
    <ligand>
        <name>Zn(2+)</name>
        <dbReference type="ChEBI" id="CHEBI:29105"/>
        <label>1</label>
    </ligand>
</feature>
<comment type="catalytic activity">
    <reaction evidence="11 12">
        <text>ATP + H2O = ADP + phosphate + H(+)</text>
        <dbReference type="Rhea" id="RHEA:13065"/>
        <dbReference type="ChEBI" id="CHEBI:15377"/>
        <dbReference type="ChEBI" id="CHEBI:15378"/>
        <dbReference type="ChEBI" id="CHEBI:30616"/>
        <dbReference type="ChEBI" id="CHEBI:43474"/>
        <dbReference type="ChEBI" id="CHEBI:456216"/>
        <dbReference type="EC" id="5.6.2.4"/>
    </reaction>
</comment>
<dbReference type="GO" id="GO:0008270">
    <property type="term" value="F:zinc ion binding"/>
    <property type="evidence" value="ECO:0007669"/>
    <property type="project" value="UniProtKB-UniRule"/>
</dbReference>
<comment type="catalytic activity">
    <reaction evidence="12">
        <text>Couples ATP hydrolysis with the unwinding of duplex DNA by translocating in the 3'-5' direction.</text>
        <dbReference type="EC" id="5.6.2.4"/>
    </reaction>
</comment>
<dbReference type="InterPro" id="IPR001650">
    <property type="entry name" value="Helicase_C-like"/>
</dbReference>
<dbReference type="SMART" id="SM00490">
    <property type="entry name" value="HELICc"/>
    <property type="match status" value="1"/>
</dbReference>
<feature type="domain" description="Helicase C-terminal" evidence="14">
    <location>
        <begin position="558"/>
        <end position="735"/>
    </location>
</feature>
<dbReference type="Pfam" id="PF18074">
    <property type="entry name" value="PriA_C"/>
    <property type="match status" value="1"/>
</dbReference>
<dbReference type="GO" id="GO:0043138">
    <property type="term" value="F:3'-5' DNA helicase activity"/>
    <property type="evidence" value="ECO:0007669"/>
    <property type="project" value="UniProtKB-EC"/>
</dbReference>
<dbReference type="NCBIfam" id="NF004066">
    <property type="entry name" value="PRK05580.1-3"/>
    <property type="match status" value="1"/>
</dbReference>
<evidence type="ECO:0000256" key="9">
    <source>
        <dbReference type="ARBA" id="ARBA00023125"/>
    </source>
</evidence>
<feature type="binding site" evidence="12">
    <location>
        <position position="566"/>
    </location>
    <ligand>
        <name>Zn(2+)</name>
        <dbReference type="ChEBI" id="CHEBI:29105"/>
        <label>1</label>
    </ligand>
</feature>
<dbReference type="FunFam" id="3.40.50.300:FF:000489">
    <property type="entry name" value="Primosome assembly protein PriA"/>
    <property type="match status" value="1"/>
</dbReference>
<keyword evidence="9 12" id="KW-0238">DNA-binding</keyword>
<evidence type="ECO:0000259" key="14">
    <source>
        <dbReference type="PROSITE" id="PS51194"/>
    </source>
</evidence>
<evidence type="ECO:0000256" key="6">
    <source>
        <dbReference type="ARBA" id="ARBA00022806"/>
    </source>
</evidence>
<dbReference type="SMART" id="SM00487">
    <property type="entry name" value="DEXDc"/>
    <property type="match status" value="1"/>
</dbReference>
<keyword evidence="5 12" id="KW-0378">Hydrolase</keyword>
<dbReference type="CDD" id="cd17929">
    <property type="entry name" value="DEXHc_priA"/>
    <property type="match status" value="1"/>
</dbReference>
<dbReference type="EC" id="5.6.2.4" evidence="12"/>
<dbReference type="PANTHER" id="PTHR30580">
    <property type="entry name" value="PRIMOSOMAL PROTEIN N"/>
    <property type="match status" value="1"/>
</dbReference>
<dbReference type="GO" id="GO:0006269">
    <property type="term" value="P:DNA replication, synthesis of primer"/>
    <property type="evidence" value="ECO:0007669"/>
    <property type="project" value="UniProtKB-KW"/>
</dbReference>
<proteinExistence type="inferred from homology"/>
<dbReference type="FunFam" id="3.40.1440.60:FF:000001">
    <property type="entry name" value="Primosomal protein N"/>
    <property type="match status" value="1"/>
</dbReference>
<evidence type="ECO:0000259" key="13">
    <source>
        <dbReference type="PROSITE" id="PS51192"/>
    </source>
</evidence>
<evidence type="ECO:0000313" key="16">
    <source>
        <dbReference type="Proteomes" id="UP001205748"/>
    </source>
</evidence>
<dbReference type="SUPFAM" id="SSF52540">
    <property type="entry name" value="P-loop containing nucleoside triphosphate hydrolases"/>
    <property type="match status" value="2"/>
</dbReference>
<dbReference type="Pfam" id="PF18319">
    <property type="entry name" value="Zn_ribbon_PriA"/>
    <property type="match status" value="1"/>
</dbReference>
<keyword evidence="4 12" id="KW-0547">Nucleotide-binding</keyword>
<evidence type="ECO:0000256" key="10">
    <source>
        <dbReference type="ARBA" id="ARBA00023235"/>
    </source>
</evidence>
<feature type="binding site" evidence="12">
    <location>
        <position position="563"/>
    </location>
    <ligand>
        <name>Zn(2+)</name>
        <dbReference type="ChEBI" id="CHEBI:29105"/>
        <label>1</label>
    </ligand>
</feature>
<keyword evidence="1 12" id="KW-0639">Primosome</keyword>
<dbReference type="InterPro" id="IPR042115">
    <property type="entry name" value="PriA_3primeBD_sf"/>
</dbReference>
<dbReference type="HAMAP" id="MF_00983">
    <property type="entry name" value="PriA"/>
    <property type="match status" value="1"/>
</dbReference>
<dbReference type="InterPro" id="IPR040498">
    <property type="entry name" value="PriA_CRR"/>
</dbReference>
<evidence type="ECO:0000313" key="15">
    <source>
        <dbReference type="EMBL" id="MCR1898174.1"/>
    </source>
</evidence>
<evidence type="ECO:0000256" key="4">
    <source>
        <dbReference type="ARBA" id="ARBA00022741"/>
    </source>
</evidence>
<dbReference type="InterPro" id="IPR027417">
    <property type="entry name" value="P-loop_NTPase"/>
</dbReference>
<dbReference type="InterPro" id="IPR041222">
    <property type="entry name" value="PriA_3primeBD"/>
</dbReference>
<dbReference type="InterPro" id="IPR011545">
    <property type="entry name" value="DEAD/DEAH_box_helicase_dom"/>
</dbReference>
<dbReference type="Gene3D" id="3.40.50.300">
    <property type="entry name" value="P-loop containing nucleotide triphosphate hydrolases"/>
    <property type="match status" value="2"/>
</dbReference>
<name>A0AAE3HFN6_9FIRM</name>
<feature type="binding site" evidence="12">
    <location>
        <position position="535"/>
    </location>
    <ligand>
        <name>Zn(2+)</name>
        <dbReference type="ChEBI" id="CHEBI:29105"/>
        <label>2</label>
    </ligand>
</feature>
<dbReference type="Pfam" id="PF17764">
    <property type="entry name" value="PriA_3primeBD"/>
    <property type="match status" value="1"/>
</dbReference>
<dbReference type="CDD" id="cd18804">
    <property type="entry name" value="SF2_C_priA"/>
    <property type="match status" value="1"/>
</dbReference>
<keyword evidence="16" id="KW-1185">Reference proteome</keyword>
<dbReference type="GO" id="GO:1990077">
    <property type="term" value="C:primosome complex"/>
    <property type="evidence" value="ECO:0007669"/>
    <property type="project" value="UniProtKB-UniRule"/>
</dbReference>
<dbReference type="InterPro" id="IPR014001">
    <property type="entry name" value="Helicase_ATP-bd"/>
</dbReference>
<dbReference type="Proteomes" id="UP001205748">
    <property type="component" value="Unassembled WGS sequence"/>
</dbReference>
<feature type="binding site" evidence="12">
    <location>
        <position position="550"/>
    </location>
    <ligand>
        <name>Zn(2+)</name>
        <dbReference type="ChEBI" id="CHEBI:29105"/>
        <label>2</label>
    </ligand>
</feature>
<evidence type="ECO:0000256" key="11">
    <source>
        <dbReference type="ARBA" id="ARBA00048988"/>
    </source>
</evidence>
<feature type="binding site" evidence="12">
    <location>
        <position position="553"/>
    </location>
    <ligand>
        <name>Zn(2+)</name>
        <dbReference type="ChEBI" id="CHEBI:29105"/>
        <label>2</label>
    </ligand>
</feature>
<organism evidence="15 16">
    <name type="scientific">Irregularibacter muris</name>
    <dbReference type="NCBI Taxonomy" id="1796619"/>
    <lineage>
        <taxon>Bacteria</taxon>
        <taxon>Bacillati</taxon>
        <taxon>Bacillota</taxon>
        <taxon>Clostridia</taxon>
        <taxon>Eubacteriales</taxon>
        <taxon>Eubacteriaceae</taxon>
        <taxon>Irregularibacter</taxon>
    </lineage>
</organism>
<evidence type="ECO:0000256" key="1">
    <source>
        <dbReference type="ARBA" id="ARBA00022515"/>
    </source>
</evidence>
<keyword evidence="3 12" id="KW-0479">Metal-binding</keyword>
<keyword evidence="8 12" id="KW-0067">ATP-binding</keyword>
<comment type="similarity">
    <text evidence="12">Belongs to the helicase family. PriA subfamily.</text>
</comment>
<dbReference type="InterPro" id="IPR005259">
    <property type="entry name" value="PriA"/>
</dbReference>
<dbReference type="InterPro" id="IPR041236">
    <property type="entry name" value="PriA_C"/>
</dbReference>
<comment type="caution">
    <text evidence="15">The sequence shown here is derived from an EMBL/GenBank/DDBJ whole genome shotgun (WGS) entry which is preliminary data.</text>
</comment>
<comment type="subunit">
    <text evidence="12">Component of the replication restart primosome.</text>
</comment>
<feature type="binding site" evidence="12">
    <location>
        <position position="523"/>
    </location>
    <ligand>
        <name>Zn(2+)</name>
        <dbReference type="ChEBI" id="CHEBI:29105"/>
        <label>1</label>
    </ligand>
</feature>
<evidence type="ECO:0000256" key="3">
    <source>
        <dbReference type="ARBA" id="ARBA00022723"/>
    </source>
</evidence>
<keyword evidence="2 12" id="KW-0235">DNA replication</keyword>
<dbReference type="Pfam" id="PF00271">
    <property type="entry name" value="Helicase_C"/>
    <property type="match status" value="1"/>
</dbReference>
<evidence type="ECO:0000256" key="2">
    <source>
        <dbReference type="ARBA" id="ARBA00022705"/>
    </source>
</evidence>
<dbReference type="GO" id="GO:0006302">
    <property type="term" value="P:double-strand break repair"/>
    <property type="evidence" value="ECO:0007669"/>
    <property type="project" value="InterPro"/>
</dbReference>
<dbReference type="Pfam" id="PF00270">
    <property type="entry name" value="DEAD"/>
    <property type="match status" value="1"/>
</dbReference>
<keyword evidence="6 12" id="KW-0347">Helicase</keyword>